<dbReference type="EMBL" id="BAAAQD010000025">
    <property type="protein sequence ID" value="GAA1556562.1"/>
    <property type="molecule type" value="Genomic_DNA"/>
</dbReference>
<reference evidence="1 2" key="1">
    <citation type="journal article" date="2019" name="Int. J. Syst. Evol. Microbiol.">
        <title>The Global Catalogue of Microorganisms (GCM) 10K type strain sequencing project: providing services to taxonomists for standard genome sequencing and annotation.</title>
        <authorList>
            <consortium name="The Broad Institute Genomics Platform"/>
            <consortium name="The Broad Institute Genome Sequencing Center for Infectious Disease"/>
            <person name="Wu L."/>
            <person name="Ma J."/>
        </authorList>
    </citation>
    <scope>NUCLEOTIDE SEQUENCE [LARGE SCALE GENOMIC DNA]</scope>
    <source>
        <strain evidence="1 2">JCM 15933</strain>
    </source>
</reference>
<dbReference type="Gene3D" id="3.30.1330.40">
    <property type="entry name" value="RutC-like"/>
    <property type="match status" value="3"/>
</dbReference>
<gene>
    <name evidence="1" type="ORF">GCM10009827_091870</name>
</gene>
<keyword evidence="2" id="KW-1185">Reference proteome</keyword>
<comment type="caution">
    <text evidence="1">The sequence shown here is derived from an EMBL/GenBank/DDBJ whole genome shotgun (WGS) entry which is preliminary data.</text>
</comment>
<evidence type="ECO:0008006" key="3">
    <source>
        <dbReference type="Google" id="ProtNLM"/>
    </source>
</evidence>
<dbReference type="SUPFAM" id="SSF55298">
    <property type="entry name" value="YjgF-like"/>
    <property type="match status" value="3"/>
</dbReference>
<evidence type="ECO:0000313" key="2">
    <source>
        <dbReference type="Proteomes" id="UP001501470"/>
    </source>
</evidence>
<accession>A0ABN2CCZ9</accession>
<dbReference type="InterPro" id="IPR006175">
    <property type="entry name" value="YjgF/YER057c/UK114"/>
</dbReference>
<dbReference type="InterPro" id="IPR035959">
    <property type="entry name" value="RutC-like_sf"/>
</dbReference>
<dbReference type="PANTHER" id="PTHR11803:SF39">
    <property type="entry name" value="2-IMINOBUTANOATE_2-IMINOPROPANOATE DEAMINASE"/>
    <property type="match status" value="1"/>
</dbReference>
<organism evidence="1 2">
    <name type="scientific">Dactylosporangium maewongense</name>
    <dbReference type="NCBI Taxonomy" id="634393"/>
    <lineage>
        <taxon>Bacteria</taxon>
        <taxon>Bacillati</taxon>
        <taxon>Actinomycetota</taxon>
        <taxon>Actinomycetes</taxon>
        <taxon>Micromonosporales</taxon>
        <taxon>Micromonosporaceae</taxon>
        <taxon>Dactylosporangium</taxon>
    </lineage>
</organism>
<dbReference type="Pfam" id="PF01042">
    <property type="entry name" value="Ribonuc_L-PSP"/>
    <property type="match status" value="2"/>
</dbReference>
<protein>
    <recommendedName>
        <fullName evidence="3">RidA family protein</fullName>
    </recommendedName>
</protein>
<dbReference type="Proteomes" id="UP001501470">
    <property type="component" value="Unassembled WGS sequence"/>
</dbReference>
<dbReference type="CDD" id="cd00448">
    <property type="entry name" value="YjgF_YER057c_UK114_family"/>
    <property type="match status" value="2"/>
</dbReference>
<name>A0ABN2CCZ9_9ACTN</name>
<dbReference type="RefSeq" id="WP_344510756.1">
    <property type="nucleotide sequence ID" value="NZ_BAAAQD010000025.1"/>
</dbReference>
<evidence type="ECO:0000313" key="1">
    <source>
        <dbReference type="EMBL" id="GAA1556562.1"/>
    </source>
</evidence>
<dbReference type="PANTHER" id="PTHR11803">
    <property type="entry name" value="2-IMINOBUTANOATE/2-IMINOPROPANOATE DEAMINASE RIDA"/>
    <property type="match status" value="1"/>
</dbReference>
<proteinExistence type="predicted"/>
<sequence>MTHNSPRVVHDVPDASFPDWYPSSPVVTAGPFAFTASMSATDFDNGGLAEAAQVEPGLPMHSGHPVKKQVREVYRRLDSALTVAGSSLEQGVCINQWQPTFHTDGHLEPGWTPRYQTHWEDWRFVAHSYIQGRDEFLLSDRPASCLLPVERLVATDTHVEIQLISLLDGSGIEKRAYAHDVHSPLGGYSVGVESGPYLFSAGFIPTDFESGLHPNARVPQHIWYGNQVAAETDETLRQIRITMEAAGGDWRDVVKVVIYLTPEGVRQLPAIDEVWARHWPTEPPARTIVPVSGIGGVKGGNVEIYVIVARPGHGGDRHIIRADNALAPIGHQAQAVRSGSLLFLSAQLGRTASGAPGGAFARSLPHTRRHIVDQVRRIHEDVAAICEAAGTSIENAVRADLFLSDLEDLPTVFQAWPEPFTNGLPAAGFYEVPRDFQEVPGCALSVDLIVHIPEQ</sequence>